<dbReference type="Proteomes" id="UP000199488">
    <property type="component" value="Unassembled WGS sequence"/>
</dbReference>
<dbReference type="InterPro" id="IPR005361">
    <property type="entry name" value="UPF0158"/>
</dbReference>
<name>A0A1H2X2P3_9BACI</name>
<organism evidence="1 2">
    <name type="scientific">Marinococcus luteus</name>
    <dbReference type="NCBI Taxonomy" id="1122204"/>
    <lineage>
        <taxon>Bacteria</taxon>
        <taxon>Bacillati</taxon>
        <taxon>Bacillota</taxon>
        <taxon>Bacilli</taxon>
        <taxon>Bacillales</taxon>
        <taxon>Bacillaceae</taxon>
        <taxon>Marinococcus</taxon>
    </lineage>
</organism>
<sequence>MALMDDLVEAYLQQFDEFMFVLDKKLGLVFVETVSEDTPLSWSSEESANLVAIPTITKAESTRLMQDFASKQPENKEQSLQKALEEEDRFLSFEKQVEEFGLENEWEQFERDNAKKYVQDWLQLLQLDYNELNEKHAIHAADE</sequence>
<dbReference type="Pfam" id="PF03682">
    <property type="entry name" value="UPF0158"/>
    <property type="match status" value="1"/>
</dbReference>
<dbReference type="STRING" id="1122204.SAMN05421781_2619"/>
<reference evidence="1 2" key="1">
    <citation type="submission" date="2016-10" db="EMBL/GenBank/DDBJ databases">
        <authorList>
            <person name="de Groot N.N."/>
        </authorList>
    </citation>
    <scope>NUCLEOTIDE SEQUENCE [LARGE SCALE GENOMIC DNA]</scope>
    <source>
        <strain evidence="1 2">DSM 23126</strain>
    </source>
</reference>
<dbReference type="AlphaFoldDB" id="A0A1H2X2P3"/>
<dbReference type="EMBL" id="FNNC01000006">
    <property type="protein sequence ID" value="SDW87142.1"/>
    <property type="molecule type" value="Genomic_DNA"/>
</dbReference>
<gene>
    <name evidence="1" type="ORF">SAMN05421781_2619</name>
</gene>
<dbReference type="OrthoDB" id="2965435at2"/>
<evidence type="ECO:0000313" key="1">
    <source>
        <dbReference type="EMBL" id="SDW87142.1"/>
    </source>
</evidence>
<keyword evidence="2" id="KW-1185">Reference proteome</keyword>
<proteinExistence type="predicted"/>
<evidence type="ECO:0000313" key="2">
    <source>
        <dbReference type="Proteomes" id="UP000199488"/>
    </source>
</evidence>
<dbReference type="RefSeq" id="WP_091615956.1">
    <property type="nucleotide sequence ID" value="NZ_FNNC01000006.1"/>
</dbReference>
<accession>A0A1H2X2P3</accession>
<protein>
    <submittedName>
        <fullName evidence="1">Uncharacterized protein family (UPF0158)</fullName>
    </submittedName>
</protein>